<proteinExistence type="predicted"/>
<evidence type="ECO:0000313" key="3">
    <source>
        <dbReference type="Proteomes" id="UP000314294"/>
    </source>
</evidence>
<gene>
    <name evidence="2" type="ORF">EYF80_027580</name>
</gene>
<accession>A0A4Z2H9K8</accession>
<name>A0A4Z2H9K8_9TELE</name>
<dbReference type="Proteomes" id="UP000314294">
    <property type="component" value="Unassembled WGS sequence"/>
</dbReference>
<keyword evidence="3" id="KW-1185">Reference proteome</keyword>
<feature type="region of interest" description="Disordered" evidence="1">
    <location>
        <begin position="1"/>
        <end position="35"/>
    </location>
</feature>
<organism evidence="2 3">
    <name type="scientific">Liparis tanakae</name>
    <name type="common">Tanaka's snailfish</name>
    <dbReference type="NCBI Taxonomy" id="230148"/>
    <lineage>
        <taxon>Eukaryota</taxon>
        <taxon>Metazoa</taxon>
        <taxon>Chordata</taxon>
        <taxon>Craniata</taxon>
        <taxon>Vertebrata</taxon>
        <taxon>Euteleostomi</taxon>
        <taxon>Actinopterygii</taxon>
        <taxon>Neopterygii</taxon>
        <taxon>Teleostei</taxon>
        <taxon>Neoteleostei</taxon>
        <taxon>Acanthomorphata</taxon>
        <taxon>Eupercaria</taxon>
        <taxon>Perciformes</taxon>
        <taxon>Cottioidei</taxon>
        <taxon>Cottales</taxon>
        <taxon>Liparidae</taxon>
        <taxon>Liparis</taxon>
    </lineage>
</organism>
<evidence type="ECO:0000313" key="2">
    <source>
        <dbReference type="EMBL" id="TNN62200.1"/>
    </source>
</evidence>
<sequence length="74" mass="8047">MLENKTTESSPQSSSDGGGASAAESGTATLPITNNMSLLRLRRNIKLNVKWPGERSGWQQPGLHEARGITERRL</sequence>
<dbReference type="AlphaFoldDB" id="A0A4Z2H9K8"/>
<evidence type="ECO:0000256" key="1">
    <source>
        <dbReference type="SAM" id="MobiDB-lite"/>
    </source>
</evidence>
<comment type="caution">
    <text evidence="2">The sequence shown here is derived from an EMBL/GenBank/DDBJ whole genome shotgun (WGS) entry which is preliminary data.</text>
</comment>
<feature type="compositionally biased region" description="Basic and acidic residues" evidence="1">
    <location>
        <begin position="64"/>
        <end position="74"/>
    </location>
</feature>
<dbReference type="EMBL" id="SRLO01000299">
    <property type="protein sequence ID" value="TNN62200.1"/>
    <property type="molecule type" value="Genomic_DNA"/>
</dbReference>
<reference evidence="2 3" key="1">
    <citation type="submission" date="2019-03" db="EMBL/GenBank/DDBJ databases">
        <title>First draft genome of Liparis tanakae, snailfish: a comprehensive survey of snailfish specific genes.</title>
        <authorList>
            <person name="Kim W."/>
            <person name="Song I."/>
            <person name="Jeong J.-H."/>
            <person name="Kim D."/>
            <person name="Kim S."/>
            <person name="Ryu S."/>
            <person name="Song J.Y."/>
            <person name="Lee S.K."/>
        </authorList>
    </citation>
    <scope>NUCLEOTIDE SEQUENCE [LARGE SCALE GENOMIC DNA]</scope>
    <source>
        <tissue evidence="2">Muscle</tissue>
    </source>
</reference>
<feature type="region of interest" description="Disordered" evidence="1">
    <location>
        <begin position="52"/>
        <end position="74"/>
    </location>
</feature>
<protein>
    <submittedName>
        <fullName evidence="2">Uncharacterized protein</fullName>
    </submittedName>
</protein>
<feature type="compositionally biased region" description="Low complexity" evidence="1">
    <location>
        <begin position="7"/>
        <end position="29"/>
    </location>
</feature>